<organism evidence="1 2">
    <name type="scientific">Rhipicephalus microplus</name>
    <name type="common">Cattle tick</name>
    <name type="synonym">Boophilus microplus</name>
    <dbReference type="NCBI Taxonomy" id="6941"/>
    <lineage>
        <taxon>Eukaryota</taxon>
        <taxon>Metazoa</taxon>
        <taxon>Ecdysozoa</taxon>
        <taxon>Arthropoda</taxon>
        <taxon>Chelicerata</taxon>
        <taxon>Arachnida</taxon>
        <taxon>Acari</taxon>
        <taxon>Parasitiformes</taxon>
        <taxon>Ixodida</taxon>
        <taxon>Ixodoidea</taxon>
        <taxon>Ixodidae</taxon>
        <taxon>Rhipicephalinae</taxon>
        <taxon>Rhipicephalus</taxon>
        <taxon>Boophilus</taxon>
    </lineage>
</organism>
<keyword evidence="2" id="KW-1185">Reference proteome</keyword>
<dbReference type="Proteomes" id="UP000821866">
    <property type="component" value="Unassembled WGS sequence"/>
</dbReference>
<evidence type="ECO:0000313" key="2">
    <source>
        <dbReference type="Proteomes" id="UP000821866"/>
    </source>
</evidence>
<protein>
    <submittedName>
        <fullName evidence="1">Uncharacterized protein</fullName>
    </submittedName>
</protein>
<dbReference type="AlphaFoldDB" id="A0A9J6CVY3"/>
<reference evidence="1" key="2">
    <citation type="submission" date="2021-09" db="EMBL/GenBank/DDBJ databases">
        <authorList>
            <person name="Jia N."/>
            <person name="Wang J."/>
            <person name="Shi W."/>
            <person name="Du L."/>
            <person name="Sun Y."/>
            <person name="Zhan W."/>
            <person name="Jiang J."/>
            <person name="Wang Q."/>
            <person name="Zhang B."/>
            <person name="Ji P."/>
            <person name="Sakyi L.B."/>
            <person name="Cui X."/>
            <person name="Yuan T."/>
            <person name="Jiang B."/>
            <person name="Yang W."/>
            <person name="Lam T.T.-Y."/>
            <person name="Chang Q."/>
            <person name="Ding S."/>
            <person name="Wang X."/>
            <person name="Zhu J."/>
            <person name="Ruan X."/>
            <person name="Zhao L."/>
            <person name="Wei J."/>
            <person name="Que T."/>
            <person name="Du C."/>
            <person name="Cheng J."/>
            <person name="Dai P."/>
            <person name="Han X."/>
            <person name="Huang E."/>
            <person name="Gao Y."/>
            <person name="Liu J."/>
            <person name="Shao H."/>
            <person name="Ye R."/>
            <person name="Li L."/>
            <person name="Wei W."/>
            <person name="Wang X."/>
            <person name="Wang C."/>
            <person name="Huo Q."/>
            <person name="Li W."/>
            <person name="Guo W."/>
            <person name="Chen H."/>
            <person name="Chen S."/>
            <person name="Zhou L."/>
            <person name="Zhou L."/>
            <person name="Ni X."/>
            <person name="Tian J."/>
            <person name="Zhou Y."/>
            <person name="Sheng Y."/>
            <person name="Liu T."/>
            <person name="Pan Y."/>
            <person name="Xia L."/>
            <person name="Li J."/>
            <person name="Zhao F."/>
            <person name="Cao W."/>
        </authorList>
    </citation>
    <scope>NUCLEOTIDE SEQUENCE</scope>
    <source>
        <strain evidence="1">Rmic-2018</strain>
        <tissue evidence="1">Larvae</tissue>
    </source>
</reference>
<gene>
    <name evidence="1" type="ORF">HPB51_029071</name>
</gene>
<comment type="caution">
    <text evidence="1">The sequence shown here is derived from an EMBL/GenBank/DDBJ whole genome shotgun (WGS) entry which is preliminary data.</text>
</comment>
<name>A0A9J6CVY3_RHIMP</name>
<proteinExistence type="predicted"/>
<reference evidence="1" key="1">
    <citation type="journal article" date="2020" name="Cell">
        <title>Large-Scale Comparative Analyses of Tick Genomes Elucidate Their Genetic Diversity and Vector Capacities.</title>
        <authorList>
            <consortium name="Tick Genome and Microbiome Consortium (TIGMIC)"/>
            <person name="Jia N."/>
            <person name="Wang J."/>
            <person name="Shi W."/>
            <person name="Du L."/>
            <person name="Sun Y."/>
            <person name="Zhan W."/>
            <person name="Jiang J.F."/>
            <person name="Wang Q."/>
            <person name="Zhang B."/>
            <person name="Ji P."/>
            <person name="Bell-Sakyi L."/>
            <person name="Cui X.M."/>
            <person name="Yuan T.T."/>
            <person name="Jiang B.G."/>
            <person name="Yang W.F."/>
            <person name="Lam T.T."/>
            <person name="Chang Q.C."/>
            <person name="Ding S.J."/>
            <person name="Wang X.J."/>
            <person name="Zhu J.G."/>
            <person name="Ruan X.D."/>
            <person name="Zhao L."/>
            <person name="Wei J.T."/>
            <person name="Ye R.Z."/>
            <person name="Que T.C."/>
            <person name="Du C.H."/>
            <person name="Zhou Y.H."/>
            <person name="Cheng J.X."/>
            <person name="Dai P.F."/>
            <person name="Guo W.B."/>
            <person name="Han X.H."/>
            <person name="Huang E.J."/>
            <person name="Li L.F."/>
            <person name="Wei W."/>
            <person name="Gao Y.C."/>
            <person name="Liu J.Z."/>
            <person name="Shao H.Z."/>
            <person name="Wang X."/>
            <person name="Wang C.C."/>
            <person name="Yang T.C."/>
            <person name="Huo Q.B."/>
            <person name="Li W."/>
            <person name="Chen H.Y."/>
            <person name="Chen S.E."/>
            <person name="Zhou L.G."/>
            <person name="Ni X.B."/>
            <person name="Tian J.H."/>
            <person name="Sheng Y."/>
            <person name="Liu T."/>
            <person name="Pan Y.S."/>
            <person name="Xia L.Y."/>
            <person name="Li J."/>
            <person name="Zhao F."/>
            <person name="Cao W.C."/>
        </authorList>
    </citation>
    <scope>NUCLEOTIDE SEQUENCE</scope>
    <source>
        <strain evidence="1">Rmic-2018</strain>
    </source>
</reference>
<dbReference type="EMBL" id="JABSTU010006239">
    <property type="protein sequence ID" value="KAH7934563.1"/>
    <property type="molecule type" value="Genomic_DNA"/>
</dbReference>
<evidence type="ECO:0000313" key="1">
    <source>
        <dbReference type="EMBL" id="KAH7934563.1"/>
    </source>
</evidence>
<accession>A0A9J6CVY3</accession>
<sequence length="172" mass="19430">MGLQELMLKVRKELRYVDKVGNDEDLIVEKLEQASPSKRFLPEDIGRSGDAKRLSISQQAFVARRSFLGNLRYSAALLTGSQEFLSLKTFFETAKYVLKNARSVVLVPNKKSIFKLPIIGTGDYIRSSSVVDVTMGLQDLTLEAIKELGYLDEVVNDEDLIVLNLEQHYEET</sequence>